<gene>
    <name evidence="2" type="ORF">H7313_14260</name>
</gene>
<keyword evidence="3" id="KW-1185">Reference proteome</keyword>
<dbReference type="Gene3D" id="1.10.260.40">
    <property type="entry name" value="lambda repressor-like DNA-binding domains"/>
    <property type="match status" value="1"/>
</dbReference>
<sequence>MNIHEYAAMRGVTQEMRDQAQRDTKAKIDAYSLAQARRELDLTQSEVAAQMGVSQCRVSELESGRLASMRIDTLSRYVASLGGTLVVSAEWPDRTILLAR</sequence>
<dbReference type="CDD" id="cd00093">
    <property type="entry name" value="HTH_XRE"/>
    <property type="match status" value="1"/>
</dbReference>
<reference evidence="2 3" key="1">
    <citation type="submission" date="2020-08" db="EMBL/GenBank/DDBJ databases">
        <authorList>
            <person name="Liu C."/>
            <person name="Sun Q."/>
        </authorList>
    </citation>
    <scope>NUCLEOTIDE SEQUENCE [LARGE SCALE GENOMIC DNA]</scope>
    <source>
        <strain evidence="2 3">N22</strain>
    </source>
</reference>
<dbReference type="SUPFAM" id="SSF47413">
    <property type="entry name" value="lambda repressor-like DNA-binding domains"/>
    <property type="match status" value="1"/>
</dbReference>
<feature type="domain" description="HTH cro/C1-type" evidence="1">
    <location>
        <begin position="33"/>
        <end position="88"/>
    </location>
</feature>
<dbReference type="InterPro" id="IPR039554">
    <property type="entry name" value="HigA2-like_HTH"/>
</dbReference>
<comment type="caution">
    <text evidence="2">The sequence shown here is derived from an EMBL/GenBank/DDBJ whole genome shotgun (WGS) entry which is preliminary data.</text>
</comment>
<dbReference type="EMBL" id="JACMSE010000014">
    <property type="protein sequence ID" value="MBC2890495.1"/>
    <property type="molecule type" value="Genomic_DNA"/>
</dbReference>
<organism evidence="2 3">
    <name type="scientific">Gordonibacter massiliensis</name>
    <name type="common">ex Traore et al. 2017</name>
    <dbReference type="NCBI Taxonomy" id="1841863"/>
    <lineage>
        <taxon>Bacteria</taxon>
        <taxon>Bacillati</taxon>
        <taxon>Actinomycetota</taxon>
        <taxon>Coriobacteriia</taxon>
        <taxon>Eggerthellales</taxon>
        <taxon>Eggerthellaceae</taxon>
        <taxon>Gordonibacter</taxon>
    </lineage>
</organism>
<dbReference type="SMART" id="SM00530">
    <property type="entry name" value="HTH_XRE"/>
    <property type="match status" value="1"/>
</dbReference>
<dbReference type="InterPro" id="IPR010982">
    <property type="entry name" value="Lambda_DNA-bd_dom_sf"/>
</dbReference>
<dbReference type="AlphaFoldDB" id="A0A842JLA9"/>
<evidence type="ECO:0000259" key="1">
    <source>
        <dbReference type="PROSITE" id="PS50943"/>
    </source>
</evidence>
<dbReference type="InterPro" id="IPR001387">
    <property type="entry name" value="Cro/C1-type_HTH"/>
</dbReference>
<accession>A0A842JLA9</accession>
<dbReference type="Pfam" id="PF13744">
    <property type="entry name" value="HTH_37"/>
    <property type="match status" value="1"/>
</dbReference>
<evidence type="ECO:0000313" key="2">
    <source>
        <dbReference type="EMBL" id="MBC2890495.1"/>
    </source>
</evidence>
<protein>
    <submittedName>
        <fullName evidence="2">XRE family transcriptional regulator</fullName>
    </submittedName>
</protein>
<name>A0A842JLA9_9ACTN</name>
<evidence type="ECO:0000313" key="3">
    <source>
        <dbReference type="Proteomes" id="UP000587396"/>
    </source>
</evidence>
<dbReference type="Proteomes" id="UP000587396">
    <property type="component" value="Unassembled WGS sequence"/>
</dbReference>
<dbReference type="PROSITE" id="PS50943">
    <property type="entry name" value="HTH_CROC1"/>
    <property type="match status" value="1"/>
</dbReference>
<dbReference type="RefSeq" id="WP_185906187.1">
    <property type="nucleotide sequence ID" value="NZ_JAASIO010000012.1"/>
</dbReference>
<dbReference type="GO" id="GO:0003677">
    <property type="term" value="F:DNA binding"/>
    <property type="evidence" value="ECO:0007669"/>
    <property type="project" value="InterPro"/>
</dbReference>
<proteinExistence type="predicted"/>